<evidence type="ECO:0000313" key="1">
    <source>
        <dbReference type="EMBL" id="ABZ07771.1"/>
    </source>
</evidence>
<organism evidence="1">
    <name type="scientific">uncultured marine microorganism HF4000_ANIW141C7</name>
    <dbReference type="NCBI Taxonomy" id="455536"/>
    <lineage>
        <taxon>unclassified sequences</taxon>
        <taxon>environmental samples</taxon>
    </lineage>
</organism>
<name>B3T5B2_9ZZZZ</name>
<proteinExistence type="predicted"/>
<dbReference type="EMBL" id="EU016609">
    <property type="protein sequence ID" value="ABZ07771.1"/>
    <property type="molecule type" value="Genomic_DNA"/>
</dbReference>
<accession>B3T5B2</accession>
<gene>
    <name evidence="1" type="ORF">ALOHA_HF4000ANIW141C7ctg1g5</name>
</gene>
<protein>
    <submittedName>
        <fullName evidence="1">Uncharacterized protein</fullName>
    </submittedName>
</protein>
<dbReference type="AlphaFoldDB" id="B3T5B2"/>
<sequence>MPNGPVRAARRPALPISIRRTPLRGGGIEVPEARGLAENRVCNGSIFLADRVECVTVAAAVEFEVDHETTSPIDLAQGLVEPALKGRVDSWVESAAQCDLADSVAGSGGGGLLDGAQFGRRETMLHDLAGGDDEGIDVGV</sequence>
<reference evidence="1" key="1">
    <citation type="journal article" date="2008" name="ISME J.">
        <title>Genomic patterns of recombination, clonal divergence and environment in marine microbial populations.</title>
        <authorList>
            <person name="Konstantinidis K.T."/>
            <person name="Delong E.F."/>
        </authorList>
    </citation>
    <scope>NUCLEOTIDE SEQUENCE</scope>
</reference>